<evidence type="ECO:0000313" key="1">
    <source>
        <dbReference type="EMBL" id="CAB3385847.1"/>
    </source>
</evidence>
<protein>
    <submittedName>
        <fullName evidence="1">Uncharacterized protein</fullName>
    </submittedName>
</protein>
<organism evidence="1 2">
    <name type="scientific">Cloeon dipterum</name>
    <dbReference type="NCBI Taxonomy" id="197152"/>
    <lineage>
        <taxon>Eukaryota</taxon>
        <taxon>Metazoa</taxon>
        <taxon>Ecdysozoa</taxon>
        <taxon>Arthropoda</taxon>
        <taxon>Hexapoda</taxon>
        <taxon>Insecta</taxon>
        <taxon>Pterygota</taxon>
        <taxon>Palaeoptera</taxon>
        <taxon>Ephemeroptera</taxon>
        <taxon>Pisciforma</taxon>
        <taxon>Baetidae</taxon>
        <taxon>Cloeon</taxon>
    </lineage>
</organism>
<evidence type="ECO:0000313" key="2">
    <source>
        <dbReference type="Proteomes" id="UP000494165"/>
    </source>
</evidence>
<gene>
    <name evidence="1" type="ORF">CLODIP_2_CD05417</name>
</gene>
<proteinExistence type="predicted"/>
<keyword evidence="2" id="KW-1185">Reference proteome</keyword>
<reference evidence="1 2" key="1">
    <citation type="submission" date="2020-04" db="EMBL/GenBank/DDBJ databases">
        <authorList>
            <person name="Alioto T."/>
            <person name="Alioto T."/>
            <person name="Gomez Garrido J."/>
        </authorList>
    </citation>
    <scope>NUCLEOTIDE SEQUENCE [LARGE SCALE GENOMIC DNA]</scope>
</reference>
<sequence>MNNQRTSFTLLRFIIDKTLVEGTVLLPSSANANHTTGKMPDLVCINSAKGLEEYHTLCTPLNPIFYPAACIWHKQYIIGYYDSANRRSLFALKLESGEDVRITKYCFPFHLVRDQENILEWKQYQNGDLESERAFPLYKDGTSNNKTYFGRIRLGDSNLIGQVREDGICYVPTHENGVIRVPDFEILVWKEMTSNRF</sequence>
<comment type="caution">
    <text evidence="1">The sequence shown here is derived from an EMBL/GenBank/DDBJ whole genome shotgun (WGS) entry which is preliminary data.</text>
</comment>
<dbReference type="EMBL" id="CADEPI010000436">
    <property type="protein sequence ID" value="CAB3385847.1"/>
    <property type="molecule type" value="Genomic_DNA"/>
</dbReference>
<accession>A0A8S1E6H5</accession>
<dbReference type="AlphaFoldDB" id="A0A8S1E6H5"/>
<dbReference type="Proteomes" id="UP000494165">
    <property type="component" value="Unassembled WGS sequence"/>
</dbReference>
<name>A0A8S1E6H5_9INSE</name>